<keyword evidence="1 3" id="KW-0436">Ligase</keyword>
<reference evidence="3 4" key="1">
    <citation type="submission" date="2015-10" db="EMBL/GenBank/DDBJ databases">
        <title>Transcriptomic analysis of a linuron degrading triple-species bacterial consortium.</title>
        <authorList>
            <person name="Albers P."/>
        </authorList>
    </citation>
    <scope>NUCLEOTIDE SEQUENCE [LARGE SCALE GENOMIC DNA]</scope>
    <source>
        <strain evidence="3 4">WDL6</strain>
    </source>
</reference>
<dbReference type="STRING" id="121290.APY04_1103"/>
<dbReference type="EC" id="6.3.4.15" evidence="3"/>
<dbReference type="InterPro" id="IPR004408">
    <property type="entry name" value="Biotin_CoA_COase_ligase"/>
</dbReference>
<evidence type="ECO:0000256" key="1">
    <source>
        <dbReference type="ARBA" id="ARBA00022598"/>
    </source>
</evidence>
<dbReference type="InterPro" id="IPR045864">
    <property type="entry name" value="aa-tRNA-synth_II/BPL/LPL"/>
</dbReference>
<dbReference type="Pfam" id="PF03099">
    <property type="entry name" value="BPL_LplA_LipB"/>
    <property type="match status" value="1"/>
</dbReference>
<evidence type="ECO:0000313" key="3">
    <source>
        <dbReference type="EMBL" id="KWT70175.1"/>
    </source>
</evidence>
<comment type="caution">
    <text evidence="3">The sequence shown here is derived from an EMBL/GenBank/DDBJ whole genome shotgun (WGS) entry which is preliminary data.</text>
</comment>
<dbReference type="NCBIfam" id="TIGR00121">
    <property type="entry name" value="birA_ligase"/>
    <property type="match status" value="1"/>
</dbReference>
<dbReference type="PATRIC" id="fig|121290.4.peg.1594"/>
<dbReference type="PROSITE" id="PS51733">
    <property type="entry name" value="BPL_LPL_CATALYTIC"/>
    <property type="match status" value="1"/>
</dbReference>
<proteinExistence type="predicted"/>
<evidence type="ECO:0000259" key="2">
    <source>
        <dbReference type="PROSITE" id="PS51733"/>
    </source>
</evidence>
<dbReference type="CDD" id="cd16442">
    <property type="entry name" value="BPL"/>
    <property type="match status" value="1"/>
</dbReference>
<evidence type="ECO:0000313" key="4">
    <source>
        <dbReference type="Proteomes" id="UP000059074"/>
    </source>
</evidence>
<protein>
    <submittedName>
        <fullName evidence="3">Biotin-protein ligase</fullName>
        <ecNumber evidence="3">6.3.4.15</ecNumber>
    </submittedName>
</protein>
<organism evidence="3 4">
    <name type="scientific">Hyphomicrobium sulfonivorans</name>
    <dbReference type="NCBI Taxonomy" id="121290"/>
    <lineage>
        <taxon>Bacteria</taxon>
        <taxon>Pseudomonadati</taxon>
        <taxon>Pseudomonadota</taxon>
        <taxon>Alphaproteobacteria</taxon>
        <taxon>Hyphomicrobiales</taxon>
        <taxon>Hyphomicrobiaceae</taxon>
        <taxon>Hyphomicrobium</taxon>
    </lineage>
</organism>
<dbReference type="InterPro" id="IPR004143">
    <property type="entry name" value="BPL_LPL_catalytic"/>
</dbReference>
<gene>
    <name evidence="3" type="ORF">APY04_1103</name>
</gene>
<sequence length="238" mass="24456">MDGTNAEAMRRVMAGERGPLWITADRQRAGRGRSGRAWASSTGNLFASHIVAIDALPINAGQLSLVSGVAVADAIARAGTVAGLRLKWPNDILIGTAKAGGILIESSMRPGVPGAVAVIGIGLNLTSAPDDLGRSVTFLARHGLSLSPAEALCFLAQTMNEWMTIWDNGAGFEKVRQAWLARAGTIGESLTVNALSGPVTGGFAGLDAGGALLLNIPGQGPQAFSFGDVTLNLKDENA</sequence>
<keyword evidence="4" id="KW-1185">Reference proteome</keyword>
<dbReference type="GO" id="GO:0004077">
    <property type="term" value="F:biotin--[biotin carboxyl-carrier protein] ligase activity"/>
    <property type="evidence" value="ECO:0007669"/>
    <property type="project" value="UniProtKB-EC"/>
</dbReference>
<dbReference type="Gene3D" id="3.30.930.10">
    <property type="entry name" value="Bira Bifunctional Protein, Domain 2"/>
    <property type="match status" value="1"/>
</dbReference>
<dbReference type="EMBL" id="LMTR01000035">
    <property type="protein sequence ID" value="KWT70175.1"/>
    <property type="molecule type" value="Genomic_DNA"/>
</dbReference>
<dbReference type="GO" id="GO:0005737">
    <property type="term" value="C:cytoplasm"/>
    <property type="evidence" value="ECO:0007669"/>
    <property type="project" value="TreeGrafter"/>
</dbReference>
<name>A0A109BKJ2_HYPSL</name>
<dbReference type="AlphaFoldDB" id="A0A109BKJ2"/>
<dbReference type="PANTHER" id="PTHR12835:SF5">
    <property type="entry name" value="BIOTIN--PROTEIN LIGASE"/>
    <property type="match status" value="1"/>
</dbReference>
<feature type="domain" description="BPL/LPL catalytic" evidence="2">
    <location>
        <begin position="1"/>
        <end position="167"/>
    </location>
</feature>
<dbReference type="Proteomes" id="UP000059074">
    <property type="component" value="Unassembled WGS sequence"/>
</dbReference>
<dbReference type="SUPFAM" id="SSF55681">
    <property type="entry name" value="Class II aaRS and biotin synthetases"/>
    <property type="match status" value="1"/>
</dbReference>
<dbReference type="PANTHER" id="PTHR12835">
    <property type="entry name" value="BIOTIN PROTEIN LIGASE"/>
    <property type="match status" value="1"/>
</dbReference>
<accession>A0A109BKJ2</accession>